<evidence type="ECO:0000313" key="3">
    <source>
        <dbReference type="Proteomes" id="UP001644719"/>
    </source>
</evidence>
<dbReference type="GeneID" id="69513448"/>
<feature type="transmembrane region" description="Helical" evidence="1">
    <location>
        <begin position="48"/>
        <end position="67"/>
    </location>
</feature>
<organism evidence="2 3">
    <name type="scientific">Blautia faecis</name>
    <dbReference type="NCBI Taxonomy" id="871665"/>
    <lineage>
        <taxon>Bacteria</taxon>
        <taxon>Bacillati</taxon>
        <taxon>Bacillota</taxon>
        <taxon>Clostridia</taxon>
        <taxon>Lachnospirales</taxon>
        <taxon>Lachnospiraceae</taxon>
        <taxon>Blautia</taxon>
    </lineage>
</organism>
<evidence type="ECO:0000313" key="2">
    <source>
        <dbReference type="EMBL" id="NSG83859.1"/>
    </source>
</evidence>
<evidence type="ECO:0000256" key="1">
    <source>
        <dbReference type="SAM" id="Phobius"/>
    </source>
</evidence>
<evidence type="ECO:0008006" key="4">
    <source>
        <dbReference type="Google" id="ProtNLM"/>
    </source>
</evidence>
<proteinExistence type="predicted"/>
<protein>
    <recommendedName>
        <fullName evidence="4">DUF4367 domain-containing protein</fullName>
    </recommendedName>
</protein>
<dbReference type="RefSeq" id="WP_148462034.1">
    <property type="nucleotide sequence ID" value="NZ_JAAITS010000001.1"/>
</dbReference>
<keyword evidence="3" id="KW-1185">Reference proteome</keyword>
<name>A0ABX2H382_9FIRM</name>
<dbReference type="Proteomes" id="UP001644719">
    <property type="component" value="Unassembled WGS sequence"/>
</dbReference>
<reference evidence="2 3" key="1">
    <citation type="journal article" date="2020" name="Cell Host Microbe">
        <title>Functional and Genomic Variation between Human-Derived Isolates of Lachnospiraceae Reveals Inter- and Intra-Species Diversity.</title>
        <authorList>
            <person name="Sorbara M.T."/>
            <person name="Littmann E.R."/>
            <person name="Fontana E."/>
            <person name="Moody T.U."/>
            <person name="Kohout C.E."/>
            <person name="Gjonbalaj M."/>
            <person name="Eaton V."/>
            <person name="Seok R."/>
            <person name="Leiner I.M."/>
            <person name="Pamer E.G."/>
        </authorList>
    </citation>
    <scope>NUCLEOTIDE SEQUENCE [LARGE SCALE GENOMIC DNA]</scope>
    <source>
        <strain evidence="2 3">MSK.17.74</strain>
    </source>
</reference>
<keyword evidence="1" id="KW-1133">Transmembrane helix</keyword>
<keyword evidence="1" id="KW-0472">Membrane</keyword>
<gene>
    <name evidence="2" type="ORF">G5B17_00090</name>
</gene>
<accession>A0ABX2H382</accession>
<sequence length="480" mass="53773">MRLEDMKSDIPETPDFIHKMIQNEVAKQIQDTKVMNLQRRKTWTIPKIAAVAAACTLAVSTAAYAGVNLYHWFLEKQGAYGVAVKIDADSMAKETMLPDEVPEVNLFARYIPKGMSWNDEYHLQYPEHEQTGGFSFASVLLDKNDLGQVVQDQNVIDSEERTFGEYQGVYLKYNSIAKSGTFNQRIYLVCPDLYRVIMIYIGDDVSKEDAIKVAENLVITGNTTMVKTAGMPTWSEDMIAEKIENDDDEIITSVNEKELPVYQIGDTFDLNATGEDTNGEYLTKTISAKVDSIQIADDLQLLEPDKIPEEWTEAIGADGKLSANTLNYVKSGDGINSLDEIVKSEAVNQKLVYATVTYTNNSDEEIDHMLYLGALLTMTKENGRVQIYVPTEQSGDGYDRITWDGMAKTGEMVYYNVSENYGNGGNYISSIKPDESVQLNMAWIVNENDLENLYLNVTGDGASYEFSENILKNGLVDIRK</sequence>
<comment type="caution">
    <text evidence="2">The sequence shown here is derived from an EMBL/GenBank/DDBJ whole genome shotgun (WGS) entry which is preliminary data.</text>
</comment>
<keyword evidence="1" id="KW-0812">Transmembrane</keyword>
<dbReference type="EMBL" id="JAAITS010000001">
    <property type="protein sequence ID" value="NSG83859.1"/>
    <property type="molecule type" value="Genomic_DNA"/>
</dbReference>